<accession>F0SV82</accession>
<reference evidence="5" key="2">
    <citation type="submission" date="2011-02" db="EMBL/GenBank/DDBJ databases">
        <title>The complete genome of Syntrophobotulus glycolicus DSM 8271.</title>
        <authorList>
            <person name="Lucas S."/>
            <person name="Copeland A."/>
            <person name="Lapidus A."/>
            <person name="Bruce D."/>
            <person name="Goodwin L."/>
            <person name="Pitluck S."/>
            <person name="Kyrpides N."/>
            <person name="Mavromatis K."/>
            <person name="Pagani I."/>
            <person name="Ivanova N."/>
            <person name="Mikhailova N."/>
            <person name="Chertkov O."/>
            <person name="Held B."/>
            <person name="Detter J.C."/>
            <person name="Tapia R."/>
            <person name="Han C."/>
            <person name="Land M."/>
            <person name="Hauser L."/>
            <person name="Markowitz V."/>
            <person name="Cheng J.-F."/>
            <person name="Hugenholtz P."/>
            <person name="Woyke T."/>
            <person name="Wu D."/>
            <person name="Spring S."/>
            <person name="Schroeder M."/>
            <person name="Brambilla E."/>
            <person name="Klenk H.-P."/>
            <person name="Eisen J.A."/>
        </authorList>
    </citation>
    <scope>NUCLEOTIDE SEQUENCE [LARGE SCALE GENOMIC DNA]</scope>
    <source>
        <strain evidence="5">DSM 8271 / FlGlyR</strain>
    </source>
</reference>
<dbReference type="eggNOG" id="COG1353">
    <property type="taxonomic scope" value="Bacteria"/>
</dbReference>
<dbReference type="InterPro" id="IPR024615">
    <property type="entry name" value="CRISPR-assoc_Cmr2_N"/>
</dbReference>
<evidence type="ECO:0000259" key="3">
    <source>
        <dbReference type="PROSITE" id="PS50887"/>
    </source>
</evidence>
<dbReference type="GO" id="GO:0051607">
    <property type="term" value="P:defense response to virus"/>
    <property type="evidence" value="ECO:0007669"/>
    <property type="project" value="UniProtKB-KW"/>
</dbReference>
<dbReference type="EMBL" id="CP002547">
    <property type="protein sequence ID" value="ADY55582.1"/>
    <property type="molecule type" value="Genomic_DNA"/>
</dbReference>
<dbReference type="GO" id="GO:0000166">
    <property type="term" value="F:nucleotide binding"/>
    <property type="evidence" value="ECO:0007669"/>
    <property type="project" value="UniProtKB-KW"/>
</dbReference>
<gene>
    <name evidence="4" type="ordered locus">Sgly_1268</name>
</gene>
<keyword evidence="5" id="KW-1185">Reference proteome</keyword>
<keyword evidence="2" id="KW-0051">Antiviral defense</keyword>
<organism evidence="4 5">
    <name type="scientific">Syntrophobotulus glycolicus (strain DSM 8271 / FlGlyR)</name>
    <dbReference type="NCBI Taxonomy" id="645991"/>
    <lineage>
        <taxon>Bacteria</taxon>
        <taxon>Bacillati</taxon>
        <taxon>Bacillota</taxon>
        <taxon>Clostridia</taxon>
        <taxon>Eubacteriales</taxon>
        <taxon>Desulfitobacteriaceae</taxon>
        <taxon>Syntrophobotulus</taxon>
    </lineage>
</organism>
<evidence type="ECO:0000313" key="5">
    <source>
        <dbReference type="Proteomes" id="UP000007488"/>
    </source>
</evidence>
<dbReference type="AlphaFoldDB" id="F0SV82"/>
<dbReference type="InterPro" id="IPR038242">
    <property type="entry name" value="Cmr2_N"/>
</dbReference>
<sequence>MSTSLFIFTIGPVKSFIEQSRKTRDLYAASYLLSSLMSGAIQELSKQENVEIIFPSVPEDNNIPNRLVAIASGYGKPDQERLGVSLERYVKNEFINICNRIFNNVGITPNQWAREQLERYLEIYWGFEEYEQYKTGYLQMVRRINNIKRLRIFSQTNEPYGRKCTLYPESNIVFAKKANGRFPSYVASEHVVDITNIPKCEYAIKPTEGLSAVAFVKRMLNTLGNEKESDAGVLTLYQSNISSVAYMLLRNRLLGTAYEADLKQLEDEASETIFDLQNHQSLSEEEYSKDSIAAAQALYEKINKDKILISPYYALVKFDGDGMGSLYQSYADRITHKELSKSISRFATSVRAIITKYNGICIYAGGEDFLGFLPLDGLFVALFELHKEFPNQVKAPLGHPQPLTFSAGIAIAHIMQPLSEVMAKTSELEALAKGIDADKDAFAITLMKRSGENVTIKNKFGGNCQNLKILYTTLLDLQQNQFSKAFIQNLTGTLVRIQSMKDDKKHQMVRVLIKQALKQSNSTLDCDKQTADFYTLYQKFNSNISQFISVLQTVSFLSREVSPCSMPLMR</sequence>
<dbReference type="OrthoDB" id="9758700at2"/>
<dbReference type="PROSITE" id="PS50887">
    <property type="entry name" value="GGDEF"/>
    <property type="match status" value="1"/>
</dbReference>
<dbReference type="Pfam" id="PF22335">
    <property type="entry name" value="Cas10-Cmr2_palm2"/>
    <property type="match status" value="1"/>
</dbReference>
<dbReference type="Gene3D" id="3.30.70.2220">
    <property type="entry name" value="CRISPR-Cas system, Cmr2 subunit, D1 domain, cysteine cluster"/>
    <property type="match status" value="1"/>
</dbReference>
<dbReference type="InterPro" id="IPR000160">
    <property type="entry name" value="GGDEF_dom"/>
</dbReference>
<evidence type="ECO:0000256" key="2">
    <source>
        <dbReference type="ARBA" id="ARBA00023118"/>
    </source>
</evidence>
<dbReference type="RefSeq" id="WP_013624452.1">
    <property type="nucleotide sequence ID" value="NC_015172.1"/>
</dbReference>
<dbReference type="KEGG" id="sgy:Sgly_1268"/>
<name>F0SV82_SYNGF</name>
<evidence type="ECO:0000256" key="1">
    <source>
        <dbReference type="ARBA" id="ARBA00022741"/>
    </source>
</evidence>
<dbReference type="InterPro" id="IPR043128">
    <property type="entry name" value="Rev_trsase/Diguanyl_cyclase"/>
</dbReference>
<dbReference type="STRING" id="645991.Sgly_1268"/>
<proteinExistence type="predicted"/>
<keyword evidence="1" id="KW-0547">Nucleotide-binding</keyword>
<dbReference type="Gene3D" id="3.30.70.270">
    <property type="match status" value="1"/>
</dbReference>
<dbReference type="HOGENOM" id="CLU_012640_1_0_9"/>
<dbReference type="Pfam" id="PF12469">
    <property type="entry name" value="Cmr2_N"/>
    <property type="match status" value="1"/>
</dbReference>
<reference evidence="4 5" key="1">
    <citation type="journal article" date="2011" name="Stand. Genomic Sci.">
        <title>Complete genome sequence of Syntrophobotulus glycolicus type strain (FlGlyR).</title>
        <authorList>
            <person name="Han C."/>
            <person name="Mwirichia R."/>
            <person name="Chertkov O."/>
            <person name="Held B."/>
            <person name="Lapidus A."/>
            <person name="Nolan M."/>
            <person name="Lucas S."/>
            <person name="Hammon N."/>
            <person name="Deshpande S."/>
            <person name="Cheng J.F."/>
            <person name="Tapia R."/>
            <person name="Goodwin L."/>
            <person name="Pitluck S."/>
            <person name="Huntemann M."/>
            <person name="Liolios K."/>
            <person name="Ivanova N."/>
            <person name="Pagani I."/>
            <person name="Mavromatis K."/>
            <person name="Ovchinikova G."/>
            <person name="Pati A."/>
            <person name="Chen A."/>
            <person name="Palaniappan K."/>
            <person name="Land M."/>
            <person name="Hauser L."/>
            <person name="Brambilla E.M."/>
            <person name="Rohde M."/>
            <person name="Spring S."/>
            <person name="Sikorski J."/>
            <person name="Goker M."/>
            <person name="Woyke T."/>
            <person name="Bristow J."/>
            <person name="Eisen J.A."/>
            <person name="Markowitz V."/>
            <person name="Hugenholtz P."/>
            <person name="Kyrpides N.C."/>
            <person name="Klenk H.P."/>
            <person name="Detter J.C."/>
        </authorList>
    </citation>
    <scope>NUCLEOTIDE SEQUENCE [LARGE SCALE GENOMIC DNA]</scope>
    <source>
        <strain evidence="5">DSM 8271 / FlGlyR</strain>
    </source>
</reference>
<dbReference type="InterPro" id="IPR013407">
    <property type="entry name" value="CRISPR-assoc_prot_Cmr2"/>
</dbReference>
<dbReference type="NCBIfam" id="TIGR02577">
    <property type="entry name" value="cas_TM1794_Cmr2"/>
    <property type="match status" value="1"/>
</dbReference>
<feature type="domain" description="GGDEF" evidence="3">
    <location>
        <begin position="311"/>
        <end position="447"/>
    </location>
</feature>
<protein>
    <submittedName>
        <fullName evidence="4">CRISPR-associated protein, Crm2 family</fullName>
    </submittedName>
</protein>
<dbReference type="InterPro" id="IPR054767">
    <property type="entry name" value="Cas10-Cmr2_palm2"/>
</dbReference>
<evidence type="ECO:0000313" key="4">
    <source>
        <dbReference type="EMBL" id="ADY55582.1"/>
    </source>
</evidence>
<dbReference type="Proteomes" id="UP000007488">
    <property type="component" value="Chromosome"/>
</dbReference>